<comment type="caution">
    <text evidence="4">The sequence shown here is derived from an EMBL/GenBank/DDBJ whole genome shotgun (WGS) entry which is preliminary data.</text>
</comment>
<evidence type="ECO:0000313" key="5">
    <source>
        <dbReference type="Proteomes" id="UP000309033"/>
    </source>
</evidence>
<evidence type="ECO:0000256" key="1">
    <source>
        <dbReference type="SAM" id="MobiDB-lite"/>
    </source>
</evidence>
<accession>A0A5R8YJL6</accession>
<dbReference type="InterPro" id="IPR039561">
    <property type="entry name" value="Peptidase_M15C"/>
</dbReference>
<dbReference type="CDD" id="cd14814">
    <property type="entry name" value="Peptidase_M15"/>
    <property type="match status" value="1"/>
</dbReference>
<dbReference type="InterPro" id="IPR052179">
    <property type="entry name" value="DD-CPase-like"/>
</dbReference>
<dbReference type="SUPFAM" id="SSF55166">
    <property type="entry name" value="Hedgehog/DD-peptidase"/>
    <property type="match status" value="2"/>
</dbReference>
<feature type="domain" description="Peptidase M15C" evidence="3">
    <location>
        <begin position="625"/>
        <end position="716"/>
    </location>
</feature>
<evidence type="ECO:0000259" key="3">
    <source>
        <dbReference type="Pfam" id="PF13539"/>
    </source>
</evidence>
<evidence type="ECO:0000313" key="4">
    <source>
        <dbReference type="EMBL" id="TLP52408.1"/>
    </source>
</evidence>
<evidence type="ECO:0000259" key="2">
    <source>
        <dbReference type="Pfam" id="PF02557"/>
    </source>
</evidence>
<gene>
    <name evidence="4" type="ORF">FED44_32390</name>
</gene>
<feature type="domain" description="D-alanyl-D-alanine carboxypeptidase-like core" evidence="2">
    <location>
        <begin position="153"/>
        <end position="281"/>
    </location>
</feature>
<feature type="region of interest" description="Disordered" evidence="1">
    <location>
        <begin position="92"/>
        <end position="115"/>
    </location>
</feature>
<keyword evidence="5" id="KW-1185">Reference proteome</keyword>
<dbReference type="Pfam" id="PF13539">
    <property type="entry name" value="Peptidase_M15_4"/>
    <property type="match status" value="1"/>
</dbReference>
<dbReference type="PANTHER" id="PTHR34385">
    <property type="entry name" value="D-ALANYL-D-ALANINE CARBOXYPEPTIDASE"/>
    <property type="match status" value="1"/>
</dbReference>
<evidence type="ECO:0008006" key="6">
    <source>
        <dbReference type="Google" id="ProtNLM"/>
    </source>
</evidence>
<dbReference type="InterPro" id="IPR003709">
    <property type="entry name" value="VanY-like_core_dom"/>
</dbReference>
<dbReference type="AlphaFoldDB" id="A0A5R8YJL6"/>
<dbReference type="GO" id="GO:0008233">
    <property type="term" value="F:peptidase activity"/>
    <property type="evidence" value="ECO:0007669"/>
    <property type="project" value="InterPro"/>
</dbReference>
<sequence>MTGIFESGGRTASPGGEPATPPEPAGPSETRLIEHWAFQVDTPFRPVHEITGPAPGGPASSPVAEKETRWSAPPSAEQVAFREKVLRAHLERSGSGRAPLRDLSPGEQATVPGTDVTMRADAASAAGRLLTAANEALSRARDAGDPDALRTQRVTAVSGYRDSRHQAHLWRKYFGKYYNRTSRARAALAGGPHGDEAVRYMIDVFRIPRWIAAPGYSKHQSGTAIDLHQKRAAGSEIHNDSRAVHLQAWHRSWLYRWLHANAPSFGFAPYKKEPWHWEYAPGQAGRGEAFIPAHGGWQEPDASEETDTTLSGEFGEAPATTGEPGWPDELTGEEDPYPGDANCRMSAPGGAWTPEEDGGELEELFGEDAETGEEPYGAETGARAPECRCRHADHPGEPALEDTSTAPRRTEAAYASFPAWTENGDPATGEAPERLPAYGHWHEEDHPGTWREHESGLEEETAILDAGTLMERFRASVAVARGERDENALTNLVFAARHPELGGRGIRPEERQLAREWLQIRDAIVRPVLRLVLTEAAPSRPQAPVPDTVAPGALRSTSWLRRAWERYHCREQLMTPLRVLSHTTPVNPLAVDAFRALDRALRITGYQAKRAWVCKCRLSKDRNGNPTGWSLHSYGIAVDIDPECNPHRWDVTGPVRFSSKSTQAERCEDVRRRVAGTSFTQEQIAAVESIRTVDGLQVFAWGGRWRSSHDAMHFQINVSPVELARGIAADRIRDDRIPQGIPEAAGQFPVALGAVSPGLGTELTEEFDAPQTEAECDC</sequence>
<dbReference type="Proteomes" id="UP000309033">
    <property type="component" value="Unassembled WGS sequence"/>
</dbReference>
<name>A0A5R8YJL6_9ACTN</name>
<organism evidence="4 5">
    <name type="scientific">Microbispora triticiradicis</name>
    <dbReference type="NCBI Taxonomy" id="2200763"/>
    <lineage>
        <taxon>Bacteria</taxon>
        <taxon>Bacillati</taxon>
        <taxon>Actinomycetota</taxon>
        <taxon>Actinomycetes</taxon>
        <taxon>Streptosporangiales</taxon>
        <taxon>Streptosporangiaceae</taxon>
        <taxon>Microbispora</taxon>
    </lineage>
</organism>
<proteinExistence type="predicted"/>
<feature type="region of interest" description="Disordered" evidence="1">
    <location>
        <begin position="1"/>
        <end position="33"/>
    </location>
</feature>
<feature type="region of interest" description="Disordered" evidence="1">
    <location>
        <begin position="295"/>
        <end position="338"/>
    </location>
</feature>
<feature type="region of interest" description="Disordered" evidence="1">
    <location>
        <begin position="49"/>
        <end position="77"/>
    </location>
</feature>
<dbReference type="Gene3D" id="3.30.1380.10">
    <property type="match status" value="2"/>
</dbReference>
<reference evidence="4" key="1">
    <citation type="submission" date="2019-05" db="EMBL/GenBank/DDBJ databases">
        <title>Isolation, diversity and antifungal activity of Actinobacteria from wheat.</title>
        <authorList>
            <person name="Yu B."/>
        </authorList>
    </citation>
    <scope>NUCLEOTIDE SEQUENCE [LARGE SCALE GENOMIC DNA]</scope>
    <source>
        <strain evidence="4">NEAU-HEGS1-5</strain>
    </source>
</reference>
<dbReference type="Pfam" id="PF02557">
    <property type="entry name" value="VanY"/>
    <property type="match status" value="1"/>
</dbReference>
<dbReference type="GO" id="GO:0006508">
    <property type="term" value="P:proteolysis"/>
    <property type="evidence" value="ECO:0007669"/>
    <property type="project" value="InterPro"/>
</dbReference>
<dbReference type="EMBL" id="VANP01000019">
    <property type="protein sequence ID" value="TLP52408.1"/>
    <property type="molecule type" value="Genomic_DNA"/>
</dbReference>
<dbReference type="PANTHER" id="PTHR34385:SF1">
    <property type="entry name" value="PEPTIDOGLYCAN L-ALANYL-D-GLUTAMATE ENDOPEPTIDASE CWLK"/>
    <property type="match status" value="1"/>
</dbReference>
<dbReference type="InterPro" id="IPR009045">
    <property type="entry name" value="Zn_M74/Hedgehog-like"/>
</dbReference>
<protein>
    <recommendedName>
        <fullName evidence="6">Peptidase M15B domain-containing protein</fullName>
    </recommendedName>
</protein>
<dbReference type="OrthoDB" id="3293184at2"/>